<reference evidence="1 2" key="1">
    <citation type="submission" date="2017-02" db="EMBL/GenBank/DDBJ databases">
        <authorList>
            <person name="Peterson S.W."/>
        </authorList>
    </citation>
    <scope>NUCLEOTIDE SEQUENCE [LARGE SCALE GENOMIC DNA]</scope>
    <source>
        <strain evidence="1 2">B Ar 00.02</strain>
    </source>
</reference>
<dbReference type="EMBL" id="FUHW01000044">
    <property type="protein sequence ID" value="SJM71393.1"/>
    <property type="molecule type" value="Genomic_DNA"/>
</dbReference>
<organism evidence="1 2">
    <name type="scientific">Arthrobacter rhombi</name>
    <dbReference type="NCBI Taxonomy" id="71253"/>
    <lineage>
        <taxon>Bacteria</taxon>
        <taxon>Bacillati</taxon>
        <taxon>Actinomycetota</taxon>
        <taxon>Actinomycetes</taxon>
        <taxon>Micrococcales</taxon>
        <taxon>Micrococcaceae</taxon>
        <taxon>Arthrobacter</taxon>
    </lineage>
</organism>
<dbReference type="AlphaFoldDB" id="A0A1R4GTM1"/>
<dbReference type="Proteomes" id="UP000195913">
    <property type="component" value="Unassembled WGS sequence"/>
</dbReference>
<sequence length="372" mass="39898">MRQSRGATSLVKDATEDFASKIRELETRKTEARLRISEHDKLVAAGTEVTAGIYTTDMVQEYVNILVGDLVKAAENCSSTLEGIDGQAIESAGLLKPELGAGDYVTMAAWTTFDSVVYNYTVPTAVEVPLWDYSTTAPSADWVVDVDGNISRAPFVSGREQVGSRVEIQDVEHTGTKKTWTGMRTPVNQWAYDHFPWYKDRVRTHSSLYTDAGPRIWDVKGRILDFEDAMRNGGKLTKALRVAGPIATVATIGLTYKGEYDQAEAELAVDHPDWTEDEISARAREMAGVQGTVQVGLDIGAGMAGAAIGTAIGGPVGTVIGFGVGIGLSWVLNESGIADGIKDGAQDIWDGGKDLAEGVGDKISDAWNSVFG</sequence>
<keyword evidence="2" id="KW-1185">Reference proteome</keyword>
<proteinExistence type="predicted"/>
<protein>
    <submittedName>
        <fullName evidence="1">Uncharacterized protein</fullName>
    </submittedName>
</protein>
<name>A0A1R4GTM1_9MICC</name>
<dbReference type="RefSeq" id="WP_087000399.1">
    <property type="nucleotide sequence ID" value="NZ_FUHW01000044.1"/>
</dbReference>
<gene>
    <name evidence="1" type="ORF">FM101_13295</name>
</gene>
<accession>A0A1R4GTM1</accession>
<evidence type="ECO:0000313" key="2">
    <source>
        <dbReference type="Proteomes" id="UP000195913"/>
    </source>
</evidence>
<evidence type="ECO:0000313" key="1">
    <source>
        <dbReference type="EMBL" id="SJM71393.1"/>
    </source>
</evidence>